<dbReference type="GO" id="GO:0003677">
    <property type="term" value="F:DNA binding"/>
    <property type="evidence" value="ECO:0007669"/>
    <property type="project" value="UniProtKB-KW"/>
</dbReference>
<dbReference type="AlphaFoldDB" id="A0AAJ5U9E8"/>
<dbReference type="PRINTS" id="PR00035">
    <property type="entry name" value="HTHGNTR"/>
</dbReference>
<dbReference type="PROSITE" id="PS50949">
    <property type="entry name" value="HTH_GNTR"/>
    <property type="match status" value="1"/>
</dbReference>
<dbReference type="Gene3D" id="1.10.10.10">
    <property type="entry name" value="Winged helix-like DNA-binding domain superfamily/Winged helix DNA-binding domain"/>
    <property type="match status" value="1"/>
</dbReference>
<evidence type="ECO:0000256" key="2">
    <source>
        <dbReference type="ARBA" id="ARBA00022898"/>
    </source>
</evidence>
<dbReference type="GO" id="GO:0030170">
    <property type="term" value="F:pyridoxal phosphate binding"/>
    <property type="evidence" value="ECO:0007669"/>
    <property type="project" value="InterPro"/>
</dbReference>
<dbReference type="InterPro" id="IPR051446">
    <property type="entry name" value="HTH_trans_reg/aminotransferase"/>
</dbReference>
<evidence type="ECO:0000256" key="4">
    <source>
        <dbReference type="ARBA" id="ARBA00023125"/>
    </source>
</evidence>
<dbReference type="GO" id="GO:0008483">
    <property type="term" value="F:transaminase activity"/>
    <property type="evidence" value="ECO:0007669"/>
    <property type="project" value="UniProtKB-KW"/>
</dbReference>
<keyword evidence="3" id="KW-0805">Transcription regulation</keyword>
<keyword evidence="8" id="KW-1185">Reference proteome</keyword>
<dbReference type="PANTHER" id="PTHR46577:SF1">
    <property type="entry name" value="HTH-TYPE TRANSCRIPTIONAL REGULATORY PROTEIN GABR"/>
    <property type="match status" value="1"/>
</dbReference>
<dbReference type="Pfam" id="PF00155">
    <property type="entry name" value="Aminotran_1_2"/>
    <property type="match status" value="1"/>
</dbReference>
<dbReference type="EMBL" id="CP104758">
    <property type="protein sequence ID" value="WBG90514.1"/>
    <property type="molecule type" value="Genomic_DNA"/>
</dbReference>
<dbReference type="RefSeq" id="WP_269949535.1">
    <property type="nucleotide sequence ID" value="NZ_CP104758.1"/>
</dbReference>
<sequence length="499" mass="54147">MMPDARPFPTGQLLSAPLALRDGETLQQQLFLRVKRAILTGQLPAGTRLPATRQLAQDLRISRNTVINAWMQLQAEGYLISDRQGSRVSPIALPAPPAPAVGSEVPVADRVALLRSGHRYSSEEMPLRPGVPALTHFPFAAWRRALNRVLSDTPQRLLGYGDPLGEMALRVALAQHLSLTRGVRCQPQQIVITEGAQQALSLCVTLLSNPGDTGWVEEPGYRGAKAAMLAGSLRVQPVAVDEQGLAPDARLWQSAPPRLIYCSPTHQYPTGAVMSAARRLALLAQAQMHQAWIIEDDYDGDFRYVGEPIGAMQGMTSGAPVIYIGSFSKTLFPALRLGFMVLPAALATTLRPALHELLRGGNRLEQQALAAFIASGDFTRHLSKMRRLYRQRQQTLRQALRETLGENVRLLGGECGLHLVLRLADEIDDVALAARLWQAGYAPGALSSYCSGDAPPRGLVLGYGNTGTAQLKAGARQLRRLLDAAPSATERARRQSAAE</sequence>
<dbReference type="CDD" id="cd07377">
    <property type="entry name" value="WHTH_GntR"/>
    <property type="match status" value="1"/>
</dbReference>
<gene>
    <name evidence="7" type="ORF">N5580_15740</name>
</gene>
<evidence type="ECO:0000313" key="7">
    <source>
        <dbReference type="EMBL" id="WBG90514.1"/>
    </source>
</evidence>
<dbReference type="SUPFAM" id="SSF46785">
    <property type="entry name" value="Winged helix' DNA-binding domain"/>
    <property type="match status" value="1"/>
</dbReference>
<dbReference type="InterPro" id="IPR015424">
    <property type="entry name" value="PyrdxlP-dep_Trfase"/>
</dbReference>
<dbReference type="KEGG" id="kpie:N5580_15740"/>
<dbReference type="GO" id="GO:0003700">
    <property type="term" value="F:DNA-binding transcription factor activity"/>
    <property type="evidence" value="ECO:0007669"/>
    <property type="project" value="InterPro"/>
</dbReference>
<dbReference type="InterPro" id="IPR015421">
    <property type="entry name" value="PyrdxlP-dep_Trfase_major"/>
</dbReference>
<dbReference type="InterPro" id="IPR000524">
    <property type="entry name" value="Tscrpt_reg_HTH_GntR"/>
</dbReference>
<dbReference type="InterPro" id="IPR004839">
    <property type="entry name" value="Aminotransferase_I/II_large"/>
</dbReference>
<dbReference type="SMART" id="SM00345">
    <property type="entry name" value="HTH_GNTR"/>
    <property type="match status" value="1"/>
</dbReference>
<dbReference type="Gene3D" id="3.40.640.10">
    <property type="entry name" value="Type I PLP-dependent aspartate aminotransferase-like (Major domain)"/>
    <property type="match status" value="1"/>
</dbReference>
<dbReference type="CDD" id="cd00609">
    <property type="entry name" value="AAT_like"/>
    <property type="match status" value="1"/>
</dbReference>
<dbReference type="InterPro" id="IPR036390">
    <property type="entry name" value="WH_DNA-bd_sf"/>
</dbReference>
<dbReference type="SUPFAM" id="SSF53383">
    <property type="entry name" value="PLP-dependent transferases"/>
    <property type="match status" value="1"/>
</dbReference>
<keyword evidence="5" id="KW-0804">Transcription</keyword>
<dbReference type="PANTHER" id="PTHR46577">
    <property type="entry name" value="HTH-TYPE TRANSCRIPTIONAL REGULATORY PROTEIN GABR"/>
    <property type="match status" value="1"/>
</dbReference>
<keyword evidence="7" id="KW-0032">Aminotransferase</keyword>
<feature type="domain" description="HTH gntR-type" evidence="6">
    <location>
        <begin position="24"/>
        <end position="91"/>
    </location>
</feature>
<dbReference type="Proteomes" id="UP001211544">
    <property type="component" value="Chromosome"/>
</dbReference>
<protein>
    <submittedName>
        <fullName evidence="7">PLP-dependent aminotransferase family protein</fullName>
    </submittedName>
</protein>
<evidence type="ECO:0000259" key="6">
    <source>
        <dbReference type="PROSITE" id="PS50949"/>
    </source>
</evidence>
<keyword evidence="2" id="KW-0663">Pyridoxal phosphate</keyword>
<organism evidence="7 8">
    <name type="scientific">Pantoea piersonii</name>
    <dbReference type="NCBI Taxonomy" id="2364647"/>
    <lineage>
        <taxon>Bacteria</taxon>
        <taxon>Pseudomonadati</taxon>
        <taxon>Pseudomonadota</taxon>
        <taxon>Gammaproteobacteria</taxon>
        <taxon>Enterobacterales</taxon>
        <taxon>Erwiniaceae</taxon>
        <taxon>Pantoea</taxon>
    </lineage>
</organism>
<evidence type="ECO:0000256" key="1">
    <source>
        <dbReference type="ARBA" id="ARBA00005384"/>
    </source>
</evidence>
<evidence type="ECO:0000313" key="8">
    <source>
        <dbReference type="Proteomes" id="UP001211544"/>
    </source>
</evidence>
<evidence type="ECO:0000256" key="5">
    <source>
        <dbReference type="ARBA" id="ARBA00023163"/>
    </source>
</evidence>
<dbReference type="Pfam" id="PF00392">
    <property type="entry name" value="GntR"/>
    <property type="match status" value="1"/>
</dbReference>
<proteinExistence type="inferred from homology"/>
<evidence type="ECO:0000256" key="3">
    <source>
        <dbReference type="ARBA" id="ARBA00023015"/>
    </source>
</evidence>
<name>A0AAJ5U9E8_9GAMM</name>
<keyword evidence="7" id="KW-0808">Transferase</keyword>
<comment type="similarity">
    <text evidence="1">In the C-terminal section; belongs to the class-I pyridoxal-phosphate-dependent aminotransferase family.</text>
</comment>
<keyword evidence="4" id="KW-0238">DNA-binding</keyword>
<dbReference type="InterPro" id="IPR036388">
    <property type="entry name" value="WH-like_DNA-bd_sf"/>
</dbReference>
<reference evidence="7 8" key="1">
    <citation type="journal article" date="2022" name="J Glob Antimicrob Resist">
        <title>First complete genome of a multidrug resistant strain of the novel human pathogen Kalamiella piersonii (GABEKP28) identified in human saliva.</title>
        <authorList>
            <person name="McDonagh F."/>
            <person name="Singh N.K."/>
            <person name="Venkateswaran K."/>
            <person name="Lonappan A.M."/>
            <person name="Hallahan B."/>
            <person name="Tuohy A."/>
            <person name="Burke L."/>
            <person name="Kovarova A."/>
            <person name="Miliotis G."/>
        </authorList>
    </citation>
    <scope>NUCLEOTIDE SEQUENCE [LARGE SCALE GENOMIC DNA]</scope>
    <source>
        <strain evidence="7 8">GABEKP28</strain>
    </source>
</reference>
<accession>A0AAJ5U9E8</accession>